<dbReference type="Pfam" id="PF00005">
    <property type="entry name" value="ABC_tran"/>
    <property type="match status" value="1"/>
</dbReference>
<sequence length="264" mass="27501">MNEPTDKPRAGSDSPSETRPLPVVDAKAPDPARHRAPEEATAAAPARDETPGEAAESEPADESPYLRADNLKAHGHSGTIVEGLTVSGSRGDLLALSGNSGTGRTTALLALGGRFGLDTGTLAVGGETKPDRIRDLCAMTTATPAVDFEEFHTVREVIAETAVLSRGKADRSTVERWFSALGLSLNPKTMWGHLDAMEKKLATIALTAAEETPVVLVDDVDAGLDSEDAAAAFGALRQVADSGRLVIASCVRADPPVDTAISLR</sequence>
<dbReference type="SMART" id="SM00382">
    <property type="entry name" value="AAA"/>
    <property type="match status" value="1"/>
</dbReference>
<reference evidence="11" key="1">
    <citation type="journal article" date="2019" name="Int. J. Syst. Evol. Microbiol.">
        <title>The Global Catalogue of Microorganisms (GCM) 10K type strain sequencing project: providing services to taxonomists for standard genome sequencing and annotation.</title>
        <authorList>
            <consortium name="The Broad Institute Genomics Platform"/>
            <consortium name="The Broad Institute Genome Sequencing Center for Infectious Disease"/>
            <person name="Wu L."/>
            <person name="Ma J."/>
        </authorList>
    </citation>
    <scope>NUCLEOTIDE SEQUENCE [LARGE SCALE GENOMIC DNA]</scope>
    <source>
        <strain evidence="11">IBRC-M 10908</strain>
    </source>
</reference>
<organism evidence="10 11">
    <name type="scientific">Salininema proteolyticum</name>
    <dbReference type="NCBI Taxonomy" id="1607685"/>
    <lineage>
        <taxon>Bacteria</taxon>
        <taxon>Bacillati</taxon>
        <taxon>Actinomycetota</taxon>
        <taxon>Actinomycetes</taxon>
        <taxon>Glycomycetales</taxon>
        <taxon>Glycomycetaceae</taxon>
        <taxon>Salininema</taxon>
    </lineage>
</organism>
<evidence type="ECO:0000256" key="3">
    <source>
        <dbReference type="ARBA" id="ARBA00022692"/>
    </source>
</evidence>
<keyword evidence="4" id="KW-0547">Nucleotide-binding</keyword>
<feature type="compositionally biased region" description="Basic and acidic residues" evidence="8">
    <location>
        <begin position="27"/>
        <end position="38"/>
    </location>
</feature>
<dbReference type="RefSeq" id="WP_380619049.1">
    <property type="nucleotide sequence ID" value="NZ_JBHSDK010000010.1"/>
</dbReference>
<comment type="subcellular location">
    <subcellularLocation>
        <location evidence="1">Membrane</location>
        <topology evidence="1">Multi-pass membrane protein</topology>
    </subcellularLocation>
</comment>
<evidence type="ECO:0000256" key="6">
    <source>
        <dbReference type="ARBA" id="ARBA00022989"/>
    </source>
</evidence>
<dbReference type="Proteomes" id="UP001595823">
    <property type="component" value="Unassembled WGS sequence"/>
</dbReference>
<keyword evidence="5 10" id="KW-0067">ATP-binding</keyword>
<name>A0ABV8TWD6_9ACTN</name>
<keyword evidence="2" id="KW-0813">Transport</keyword>
<evidence type="ECO:0000256" key="4">
    <source>
        <dbReference type="ARBA" id="ARBA00022741"/>
    </source>
</evidence>
<gene>
    <name evidence="10" type="ORF">ACFPET_06785</name>
</gene>
<evidence type="ECO:0000259" key="9">
    <source>
        <dbReference type="SMART" id="SM00382"/>
    </source>
</evidence>
<keyword evidence="3" id="KW-0812">Transmembrane</keyword>
<comment type="caution">
    <text evidence="10">The sequence shown here is derived from an EMBL/GenBank/DDBJ whole genome shotgun (WGS) entry which is preliminary data.</text>
</comment>
<dbReference type="EMBL" id="JBHSDK010000010">
    <property type="protein sequence ID" value="MFC4334900.1"/>
    <property type="molecule type" value="Genomic_DNA"/>
</dbReference>
<evidence type="ECO:0000256" key="7">
    <source>
        <dbReference type="ARBA" id="ARBA00023136"/>
    </source>
</evidence>
<keyword evidence="11" id="KW-1185">Reference proteome</keyword>
<feature type="domain" description="AAA+ ATPase" evidence="9">
    <location>
        <begin position="90"/>
        <end position="259"/>
    </location>
</feature>
<evidence type="ECO:0000256" key="8">
    <source>
        <dbReference type="SAM" id="MobiDB-lite"/>
    </source>
</evidence>
<dbReference type="Gene3D" id="3.40.50.300">
    <property type="entry name" value="P-loop containing nucleotide triphosphate hydrolases"/>
    <property type="match status" value="1"/>
</dbReference>
<evidence type="ECO:0000256" key="5">
    <source>
        <dbReference type="ARBA" id="ARBA00022840"/>
    </source>
</evidence>
<protein>
    <submittedName>
        <fullName evidence="10">ATP-binding cassette domain-containing protein</fullName>
    </submittedName>
</protein>
<dbReference type="PANTHER" id="PTHR48041:SF139">
    <property type="entry name" value="PROTEIN SCARLET"/>
    <property type="match status" value="1"/>
</dbReference>
<feature type="region of interest" description="Disordered" evidence="8">
    <location>
        <begin position="1"/>
        <end position="62"/>
    </location>
</feature>
<dbReference type="SUPFAM" id="SSF52540">
    <property type="entry name" value="P-loop containing nucleoside triphosphate hydrolases"/>
    <property type="match status" value="1"/>
</dbReference>
<proteinExistence type="predicted"/>
<accession>A0ABV8TWD6</accession>
<feature type="compositionally biased region" description="Basic and acidic residues" evidence="8">
    <location>
        <begin position="1"/>
        <end position="10"/>
    </location>
</feature>
<dbReference type="GO" id="GO:0005524">
    <property type="term" value="F:ATP binding"/>
    <property type="evidence" value="ECO:0007669"/>
    <property type="project" value="UniProtKB-KW"/>
</dbReference>
<evidence type="ECO:0000256" key="2">
    <source>
        <dbReference type="ARBA" id="ARBA00022448"/>
    </source>
</evidence>
<keyword evidence="6" id="KW-1133">Transmembrane helix</keyword>
<evidence type="ECO:0000313" key="11">
    <source>
        <dbReference type="Proteomes" id="UP001595823"/>
    </source>
</evidence>
<dbReference type="PANTHER" id="PTHR48041">
    <property type="entry name" value="ABC TRANSPORTER G FAMILY MEMBER 28"/>
    <property type="match status" value="1"/>
</dbReference>
<evidence type="ECO:0000313" key="10">
    <source>
        <dbReference type="EMBL" id="MFC4334900.1"/>
    </source>
</evidence>
<evidence type="ECO:0000256" key="1">
    <source>
        <dbReference type="ARBA" id="ARBA00004141"/>
    </source>
</evidence>
<dbReference type="InterPro" id="IPR003593">
    <property type="entry name" value="AAA+_ATPase"/>
</dbReference>
<dbReference type="InterPro" id="IPR027417">
    <property type="entry name" value="P-loop_NTPase"/>
</dbReference>
<dbReference type="InterPro" id="IPR003439">
    <property type="entry name" value="ABC_transporter-like_ATP-bd"/>
</dbReference>
<dbReference type="InterPro" id="IPR050352">
    <property type="entry name" value="ABCG_transporters"/>
</dbReference>
<keyword evidence="7" id="KW-0472">Membrane</keyword>